<dbReference type="InterPro" id="IPR052925">
    <property type="entry name" value="Phage_Integrase-like_Recomb"/>
</dbReference>
<dbReference type="AlphaFoldDB" id="A0A6I4MUG6"/>
<protein>
    <submittedName>
        <fullName evidence="7">Tyrosine-type recombinase/integrase</fullName>
    </submittedName>
</protein>
<evidence type="ECO:0000256" key="1">
    <source>
        <dbReference type="ARBA" id="ARBA00023125"/>
    </source>
</evidence>
<dbReference type="InterPro" id="IPR002104">
    <property type="entry name" value="Integrase_catalytic"/>
</dbReference>
<keyword evidence="1 3" id="KW-0238">DNA-binding</keyword>
<dbReference type="Proteomes" id="UP000462055">
    <property type="component" value="Unassembled WGS sequence"/>
</dbReference>
<dbReference type="InterPro" id="IPR013762">
    <property type="entry name" value="Integrase-like_cat_sf"/>
</dbReference>
<dbReference type="PROSITE" id="PS51898">
    <property type="entry name" value="TYR_RECOMBINASE"/>
    <property type="match status" value="1"/>
</dbReference>
<dbReference type="GO" id="GO:0003677">
    <property type="term" value="F:DNA binding"/>
    <property type="evidence" value="ECO:0007669"/>
    <property type="project" value="UniProtKB-UniRule"/>
</dbReference>
<keyword evidence="2" id="KW-0233">DNA recombination</keyword>
<comment type="caution">
    <text evidence="7">The sequence shown here is derived from an EMBL/GenBank/DDBJ whole genome shotgun (WGS) entry which is preliminary data.</text>
</comment>
<proteinExistence type="predicted"/>
<accession>A0A6I4MUG6</accession>
<dbReference type="GO" id="GO:0015074">
    <property type="term" value="P:DNA integration"/>
    <property type="evidence" value="ECO:0007669"/>
    <property type="project" value="InterPro"/>
</dbReference>
<dbReference type="PANTHER" id="PTHR34605">
    <property type="entry name" value="PHAGE_INTEGRASE DOMAIN-CONTAINING PROTEIN"/>
    <property type="match status" value="1"/>
</dbReference>
<dbReference type="SUPFAM" id="SSF56349">
    <property type="entry name" value="DNA breaking-rejoining enzymes"/>
    <property type="match status" value="1"/>
</dbReference>
<evidence type="ECO:0000256" key="4">
    <source>
        <dbReference type="SAM" id="MobiDB-lite"/>
    </source>
</evidence>
<feature type="region of interest" description="Disordered" evidence="4">
    <location>
        <begin position="1"/>
        <end position="60"/>
    </location>
</feature>
<dbReference type="InterPro" id="IPR010998">
    <property type="entry name" value="Integrase_recombinase_N"/>
</dbReference>
<dbReference type="Gene3D" id="1.10.150.130">
    <property type="match status" value="1"/>
</dbReference>
<reference evidence="7" key="1">
    <citation type="submission" date="2019-12" db="EMBL/GenBank/DDBJ databases">
        <title>Actinomadura physcomitrii sp. nov., a novel actinomycete isolated from moss [Physcomitrium sphaericum (Ludw) Fuernr].</title>
        <authorList>
            <person name="Zhuang X."/>
        </authorList>
    </citation>
    <scope>NUCLEOTIDE SEQUENCE [LARGE SCALE GENOMIC DNA]</scope>
    <source>
        <strain evidence="7">LD22</strain>
    </source>
</reference>
<dbReference type="GO" id="GO:0006310">
    <property type="term" value="P:DNA recombination"/>
    <property type="evidence" value="ECO:0007669"/>
    <property type="project" value="UniProtKB-KW"/>
</dbReference>
<feature type="domain" description="Core-binding (CB)" evidence="6">
    <location>
        <begin position="58"/>
        <end position="144"/>
    </location>
</feature>
<feature type="compositionally biased region" description="Low complexity" evidence="4">
    <location>
        <begin position="17"/>
        <end position="34"/>
    </location>
</feature>
<dbReference type="PANTHER" id="PTHR34605:SF4">
    <property type="entry name" value="DNA ADENINE METHYLTRANSFERASE"/>
    <property type="match status" value="1"/>
</dbReference>
<dbReference type="Pfam" id="PF00589">
    <property type="entry name" value="Phage_integrase"/>
    <property type="match status" value="1"/>
</dbReference>
<dbReference type="RefSeq" id="WP_151598349.1">
    <property type="nucleotide sequence ID" value="NZ_WBMS02000043.1"/>
</dbReference>
<feature type="domain" description="Tyr recombinase" evidence="5">
    <location>
        <begin position="176"/>
        <end position="392"/>
    </location>
</feature>
<evidence type="ECO:0000259" key="6">
    <source>
        <dbReference type="PROSITE" id="PS51900"/>
    </source>
</evidence>
<evidence type="ECO:0000256" key="2">
    <source>
        <dbReference type="ARBA" id="ARBA00023172"/>
    </source>
</evidence>
<dbReference type="PROSITE" id="PS51900">
    <property type="entry name" value="CB"/>
    <property type="match status" value="1"/>
</dbReference>
<sequence length="396" mass="42041">MTEGVPVTGKDGGGAAGRRSPAAAGAAPQPRSAAVLAGTPLPPPSGRRSPDQRPLDQALSPEAAARVAAGLAANTTRAYTRHWATFTRWCELTGRTPLPATRETLAEYVHHLAGETTTQYGGPPAPSTVDTMLSCVQAAHKLAGLDCDARLARTALRAYRRERAGHPDPALRYRRRRAPEIDIAALRRMIEAIAEAVAAGELDPLRAERDQLILVLGFAMMGRRSEVAALDIEDLDFSERGLTVTIRRSKTDQQAAGAEVFLKRGRHARTCPVELARTWLGTLAGHGITGGPLLRGIDRHGNLAGAGRFAGRGTGRIDDETLNTIVRDAAVRAGLDHAAAHTFHGLRAGGATSAAEAGAAPSTIQQHGRWNSLSMVFVYWRRGTAWTNNALDGVGL</sequence>
<gene>
    <name evidence="7" type="ORF">F8568_037450</name>
</gene>
<dbReference type="SUPFAM" id="SSF47823">
    <property type="entry name" value="lambda integrase-like, N-terminal domain"/>
    <property type="match status" value="1"/>
</dbReference>
<dbReference type="Gene3D" id="1.10.443.10">
    <property type="entry name" value="Intergrase catalytic core"/>
    <property type="match status" value="1"/>
</dbReference>
<dbReference type="InterPro" id="IPR011010">
    <property type="entry name" value="DNA_brk_join_enz"/>
</dbReference>
<evidence type="ECO:0000313" key="8">
    <source>
        <dbReference type="Proteomes" id="UP000462055"/>
    </source>
</evidence>
<evidence type="ECO:0000256" key="3">
    <source>
        <dbReference type="PROSITE-ProRule" id="PRU01248"/>
    </source>
</evidence>
<keyword evidence="8" id="KW-1185">Reference proteome</keyword>
<organism evidence="7 8">
    <name type="scientific">Actinomadura physcomitrii</name>
    <dbReference type="NCBI Taxonomy" id="2650748"/>
    <lineage>
        <taxon>Bacteria</taxon>
        <taxon>Bacillati</taxon>
        <taxon>Actinomycetota</taxon>
        <taxon>Actinomycetes</taxon>
        <taxon>Streptosporangiales</taxon>
        <taxon>Thermomonosporaceae</taxon>
        <taxon>Actinomadura</taxon>
    </lineage>
</organism>
<evidence type="ECO:0000259" key="5">
    <source>
        <dbReference type="PROSITE" id="PS51898"/>
    </source>
</evidence>
<name>A0A6I4MUG6_9ACTN</name>
<evidence type="ECO:0000313" key="7">
    <source>
        <dbReference type="EMBL" id="MWA05946.1"/>
    </source>
</evidence>
<dbReference type="InterPro" id="IPR044068">
    <property type="entry name" value="CB"/>
</dbReference>
<dbReference type="EMBL" id="WBMS02000043">
    <property type="protein sequence ID" value="MWA05946.1"/>
    <property type="molecule type" value="Genomic_DNA"/>
</dbReference>